<reference evidence="1" key="1">
    <citation type="submission" date="2021-03" db="EMBL/GenBank/DDBJ databases">
        <title>Whole genome sequence of Streptomyces bomunensis MMS17-BM035.</title>
        <authorList>
            <person name="Lee J.H."/>
        </authorList>
    </citation>
    <scope>NUCLEOTIDE SEQUENCE</scope>
    <source>
        <strain evidence="1">MMS17-BM035</strain>
    </source>
</reference>
<dbReference type="Proteomes" id="UP000670475">
    <property type="component" value="Unassembled WGS sequence"/>
</dbReference>
<dbReference type="Pfam" id="PF14030">
    <property type="entry name" value="DUF4245"/>
    <property type="match status" value="1"/>
</dbReference>
<gene>
    <name evidence="1" type="ORF">JFN87_11975</name>
</gene>
<protein>
    <submittedName>
        <fullName evidence="1">DUF4245 domain-containing protein</fullName>
    </submittedName>
</protein>
<organism evidence="1 2">
    <name type="scientific">Streptomyces montanisoli</name>
    <dbReference type="NCBI Taxonomy" id="2798581"/>
    <lineage>
        <taxon>Bacteria</taxon>
        <taxon>Bacillati</taxon>
        <taxon>Actinomycetota</taxon>
        <taxon>Actinomycetes</taxon>
        <taxon>Kitasatosporales</taxon>
        <taxon>Streptomycetaceae</taxon>
        <taxon>Streptomyces</taxon>
    </lineage>
</organism>
<keyword evidence="2" id="KW-1185">Reference proteome</keyword>
<sequence length="165" mass="18034">MILSLLVIGAAVAVIYTFFIPHNDKATPVKRVDYRVELITARRAAPYPVAAPVGLSKAWKPTSVTYQQDKGAAWHIGFLDPQGQYVAIEQSTAPAKEYVTSVSQNATNTGKTQRVGGEEWQRWKGDHYDALVRKTGKATTVVTGTAPYADLAKMAAALHFEQTQN</sequence>
<dbReference type="AlphaFoldDB" id="A0A940RXJ6"/>
<comment type="caution">
    <text evidence="1">The sequence shown here is derived from an EMBL/GenBank/DDBJ whole genome shotgun (WGS) entry which is preliminary data.</text>
</comment>
<proteinExistence type="predicted"/>
<dbReference type="EMBL" id="JAGIQL010000037">
    <property type="protein sequence ID" value="MBP0458213.1"/>
    <property type="molecule type" value="Genomic_DNA"/>
</dbReference>
<evidence type="ECO:0000313" key="1">
    <source>
        <dbReference type="EMBL" id="MBP0458213.1"/>
    </source>
</evidence>
<dbReference type="InterPro" id="IPR025339">
    <property type="entry name" value="DUF4245"/>
</dbReference>
<name>A0A940RXJ6_9ACTN</name>
<evidence type="ECO:0000313" key="2">
    <source>
        <dbReference type="Proteomes" id="UP000670475"/>
    </source>
</evidence>
<accession>A0A940RXJ6</accession>